<dbReference type="EMBL" id="LR797286">
    <property type="protein sequence ID" value="CAB4199206.1"/>
    <property type="molecule type" value="Genomic_DNA"/>
</dbReference>
<evidence type="ECO:0000313" key="7">
    <source>
        <dbReference type="EMBL" id="CAB4177233.1"/>
    </source>
</evidence>
<dbReference type="EMBL" id="LR797472">
    <property type="protein sequence ID" value="CAB4218139.1"/>
    <property type="molecule type" value="Genomic_DNA"/>
</dbReference>
<evidence type="ECO:0000313" key="13">
    <source>
        <dbReference type="EMBL" id="CAB5238374.1"/>
    </source>
</evidence>
<dbReference type="Gene3D" id="3.90.1530.30">
    <property type="match status" value="1"/>
</dbReference>
<dbReference type="EMBL" id="LR796772">
    <property type="protein sequence ID" value="CAB4165431.1"/>
    <property type="molecule type" value="Genomic_DNA"/>
</dbReference>
<keyword evidence="3" id="KW-0808">Transferase</keyword>
<name>A0A6J5QH02_9CAUD</name>
<gene>
    <name evidence="7" type="ORF">UFOVP1000_50</name>
    <name evidence="8" type="ORF">UFOVP1092_25</name>
    <name evidence="9" type="ORF">UFOVP1152_29</name>
    <name evidence="10" type="ORF">UFOVP1337_26</name>
    <name evidence="11" type="ORF">UFOVP1446_50</name>
    <name evidence="13" type="ORF">UFOVP1537_33</name>
    <name evidence="12" type="ORF">UFOVP1598_11</name>
    <name evidence="5" type="ORF">UFOVP825_51</name>
    <name evidence="6" type="ORF">UFOVP915_33</name>
</gene>
<dbReference type="InterPro" id="IPR029063">
    <property type="entry name" value="SAM-dependent_MTases_sf"/>
</dbReference>
<evidence type="ECO:0000313" key="8">
    <source>
        <dbReference type="EMBL" id="CAB4182892.1"/>
    </source>
</evidence>
<dbReference type="SUPFAM" id="SSF110849">
    <property type="entry name" value="ParB/Sulfiredoxin"/>
    <property type="match status" value="1"/>
</dbReference>
<evidence type="ECO:0000256" key="2">
    <source>
        <dbReference type="ARBA" id="ARBA00022603"/>
    </source>
</evidence>
<sequence length="418" mass="47185">MQLALADVIVPEGRFRDIHPDAVQGLMDSIIKFGLLQPIIVETSADGIVLIDGLHRLTATQHLAQEGTHPPFIEAIERSDLTELMKREIELEANMMRTEVTWQEKARALVELDRLKREQNPNWTLSQTAEVAGIEKTRISEAAKVVQMMEIFPEIGESKNMAQATRRAYEKAKSVQRVMDVNNKVIDYSHIENKIILGDSVDVIRTIPDESFHAIITDPPFGVDYEDRVAGTIGEMSSYVDDHSSYLRILSMASDMYRVLKPDGWLVFFCGISWYEEVKSKFRHAGFTVDEIPIIWDRSSGRTFTSRPDRWFTRGYDIAIHALKGNPTLAKRSTCNIISIDPVPTSERELLVERPVELYAELIQRLTIPGEKVADFFVGSGSCPAAAALTGRDYFGVELDPARRAWALSKIQNYTPSK</sequence>
<accession>A0A6J5QH02</accession>
<feature type="domain" description="ParB-like N-terminal" evidence="4">
    <location>
        <begin position="1"/>
        <end position="95"/>
    </location>
</feature>
<dbReference type="GO" id="GO:0003677">
    <property type="term" value="F:DNA binding"/>
    <property type="evidence" value="ECO:0007669"/>
    <property type="project" value="InterPro"/>
</dbReference>
<dbReference type="InterPro" id="IPR050336">
    <property type="entry name" value="Chromosome_partition/occlusion"/>
</dbReference>
<evidence type="ECO:0000313" key="6">
    <source>
        <dbReference type="EMBL" id="CAB4171275.1"/>
    </source>
</evidence>
<protein>
    <submittedName>
        <fullName evidence="8">AdoMet_MTases domain containing protein</fullName>
    </submittedName>
</protein>
<dbReference type="Gene3D" id="3.40.50.150">
    <property type="entry name" value="Vaccinia Virus protein VP39"/>
    <property type="match status" value="1"/>
</dbReference>
<evidence type="ECO:0000256" key="1">
    <source>
        <dbReference type="ARBA" id="ARBA00006594"/>
    </source>
</evidence>
<evidence type="ECO:0000313" key="9">
    <source>
        <dbReference type="EMBL" id="CAB4187545.1"/>
    </source>
</evidence>
<dbReference type="EMBL" id="LR797383">
    <property type="protein sequence ID" value="CAB4212982.1"/>
    <property type="molecule type" value="Genomic_DNA"/>
</dbReference>
<dbReference type="EMBL" id="LR796865">
    <property type="protein sequence ID" value="CAB4171275.1"/>
    <property type="molecule type" value="Genomic_DNA"/>
</dbReference>
<dbReference type="PANTHER" id="PTHR33375:SF1">
    <property type="entry name" value="CHROMOSOME-PARTITIONING PROTEIN PARB-RELATED"/>
    <property type="match status" value="1"/>
</dbReference>
<dbReference type="InterPro" id="IPR001091">
    <property type="entry name" value="RM_Methyltransferase"/>
</dbReference>
<evidence type="ECO:0000256" key="3">
    <source>
        <dbReference type="ARBA" id="ARBA00022679"/>
    </source>
</evidence>
<dbReference type="PANTHER" id="PTHR33375">
    <property type="entry name" value="CHROMOSOME-PARTITIONING PROTEIN PARB-RELATED"/>
    <property type="match status" value="1"/>
</dbReference>
<dbReference type="InterPro" id="IPR002052">
    <property type="entry name" value="DNA_methylase_N6_adenine_CS"/>
</dbReference>
<dbReference type="SUPFAM" id="SSF53335">
    <property type="entry name" value="S-adenosyl-L-methionine-dependent methyltransferases"/>
    <property type="match status" value="1"/>
</dbReference>
<evidence type="ECO:0000313" key="11">
    <source>
        <dbReference type="EMBL" id="CAB4212982.1"/>
    </source>
</evidence>
<organism evidence="8">
    <name type="scientific">uncultured Caudovirales phage</name>
    <dbReference type="NCBI Taxonomy" id="2100421"/>
    <lineage>
        <taxon>Viruses</taxon>
        <taxon>Duplodnaviria</taxon>
        <taxon>Heunggongvirae</taxon>
        <taxon>Uroviricota</taxon>
        <taxon>Caudoviricetes</taxon>
        <taxon>Peduoviridae</taxon>
        <taxon>Maltschvirus</taxon>
        <taxon>Maltschvirus maltsch</taxon>
    </lineage>
</organism>
<proteinExistence type="inferred from homology"/>
<dbReference type="SMART" id="SM00470">
    <property type="entry name" value="ParB"/>
    <property type="match status" value="1"/>
</dbReference>
<dbReference type="InterPro" id="IPR036086">
    <property type="entry name" value="ParB/Sulfiredoxin_sf"/>
</dbReference>
<evidence type="ECO:0000313" key="10">
    <source>
        <dbReference type="EMBL" id="CAB4199206.1"/>
    </source>
</evidence>
<dbReference type="Pfam" id="PF02195">
    <property type="entry name" value="ParB_N"/>
    <property type="match status" value="1"/>
</dbReference>
<dbReference type="GO" id="GO:0032259">
    <property type="term" value="P:methylation"/>
    <property type="evidence" value="ECO:0007669"/>
    <property type="project" value="UniProtKB-KW"/>
</dbReference>
<keyword evidence="2" id="KW-0489">Methyltransferase</keyword>
<dbReference type="GO" id="GO:0008170">
    <property type="term" value="F:N-methyltransferase activity"/>
    <property type="evidence" value="ECO:0007669"/>
    <property type="project" value="InterPro"/>
</dbReference>
<dbReference type="EMBL" id="LR797039">
    <property type="protein sequence ID" value="CAB4182892.1"/>
    <property type="molecule type" value="Genomic_DNA"/>
</dbReference>
<comment type="similarity">
    <text evidence="1">Belongs to the N(4)/N(6)-methyltransferase family.</text>
</comment>
<dbReference type="PROSITE" id="PS00092">
    <property type="entry name" value="N6_MTASE"/>
    <property type="match status" value="1"/>
</dbReference>
<dbReference type="EMBL" id="LR797109">
    <property type="protein sequence ID" value="CAB4187545.1"/>
    <property type="molecule type" value="Genomic_DNA"/>
</dbReference>
<evidence type="ECO:0000259" key="4">
    <source>
        <dbReference type="SMART" id="SM00470"/>
    </source>
</evidence>
<dbReference type="InterPro" id="IPR002941">
    <property type="entry name" value="DNA_methylase_N4/N6"/>
</dbReference>
<dbReference type="InterPro" id="IPR003115">
    <property type="entry name" value="ParB_N"/>
</dbReference>
<dbReference type="PRINTS" id="PR00508">
    <property type="entry name" value="S21N4MTFRASE"/>
</dbReference>
<dbReference type="EMBL" id="LR796946">
    <property type="protein sequence ID" value="CAB4177233.1"/>
    <property type="molecule type" value="Genomic_DNA"/>
</dbReference>
<evidence type="ECO:0000313" key="5">
    <source>
        <dbReference type="EMBL" id="CAB4165431.1"/>
    </source>
</evidence>
<dbReference type="GO" id="GO:0045881">
    <property type="term" value="P:positive regulation of sporulation resulting in formation of a cellular spore"/>
    <property type="evidence" value="ECO:0007669"/>
    <property type="project" value="TreeGrafter"/>
</dbReference>
<dbReference type="GO" id="GO:0007059">
    <property type="term" value="P:chromosome segregation"/>
    <property type="evidence" value="ECO:0007669"/>
    <property type="project" value="TreeGrafter"/>
</dbReference>
<reference evidence="8" key="1">
    <citation type="submission" date="2020-05" db="EMBL/GenBank/DDBJ databases">
        <authorList>
            <person name="Chiriac C."/>
            <person name="Salcher M."/>
            <person name="Ghai R."/>
            <person name="Kavagutti S V."/>
        </authorList>
    </citation>
    <scope>NUCLEOTIDE SEQUENCE</scope>
</reference>
<dbReference type="EMBL" id="LR798452">
    <property type="protein sequence ID" value="CAB5238374.1"/>
    <property type="molecule type" value="Genomic_DNA"/>
</dbReference>
<evidence type="ECO:0000313" key="12">
    <source>
        <dbReference type="EMBL" id="CAB4218139.1"/>
    </source>
</evidence>
<dbReference type="Pfam" id="PF01555">
    <property type="entry name" value="N6_N4_Mtase"/>
    <property type="match status" value="1"/>
</dbReference>